<keyword evidence="14" id="KW-1185">Reference proteome</keyword>
<dbReference type="InterPro" id="IPR046450">
    <property type="entry name" value="PA_dom_sf"/>
</dbReference>
<evidence type="ECO:0000256" key="8">
    <source>
        <dbReference type="ARBA" id="ARBA00022833"/>
    </source>
</evidence>
<comment type="similarity">
    <text evidence="2">Belongs to the peptidase M28 family. M28A subfamily.</text>
</comment>
<evidence type="ECO:0000256" key="4">
    <source>
        <dbReference type="ARBA" id="ARBA00022670"/>
    </source>
</evidence>
<dbReference type="OrthoDB" id="10013407at2759"/>
<evidence type="ECO:0000256" key="7">
    <source>
        <dbReference type="ARBA" id="ARBA00022801"/>
    </source>
</evidence>
<comment type="caution">
    <text evidence="13">The sequence shown here is derived from an EMBL/GenBank/DDBJ whole genome shotgun (WGS) entry which is preliminary data.</text>
</comment>
<dbReference type="FunFam" id="3.40.630.10:FF:000093">
    <property type="entry name" value="Peptide hydrolase"/>
    <property type="match status" value="1"/>
</dbReference>
<dbReference type="Pfam" id="PF04389">
    <property type="entry name" value="Peptidase_M28"/>
    <property type="match status" value="1"/>
</dbReference>
<evidence type="ECO:0000313" key="13">
    <source>
        <dbReference type="EMBL" id="CAI4219621.1"/>
    </source>
</evidence>
<evidence type="ECO:0000256" key="2">
    <source>
        <dbReference type="ARBA" id="ARBA00005957"/>
    </source>
</evidence>
<feature type="compositionally biased region" description="Acidic residues" evidence="10">
    <location>
        <begin position="523"/>
        <end position="537"/>
    </location>
</feature>
<organism evidence="13 14">
    <name type="scientific">Parascedosporium putredinis</name>
    <dbReference type="NCBI Taxonomy" id="1442378"/>
    <lineage>
        <taxon>Eukaryota</taxon>
        <taxon>Fungi</taxon>
        <taxon>Dikarya</taxon>
        <taxon>Ascomycota</taxon>
        <taxon>Pezizomycotina</taxon>
        <taxon>Sordariomycetes</taxon>
        <taxon>Hypocreomycetidae</taxon>
        <taxon>Microascales</taxon>
        <taxon>Microascaceae</taxon>
        <taxon>Parascedosporium</taxon>
    </lineage>
</organism>
<feature type="region of interest" description="Disordered" evidence="10">
    <location>
        <begin position="491"/>
        <end position="510"/>
    </location>
</feature>
<feature type="region of interest" description="Disordered" evidence="10">
    <location>
        <begin position="518"/>
        <end position="537"/>
    </location>
</feature>
<dbReference type="CDD" id="cd03876">
    <property type="entry name" value="M28_SGAP_like"/>
    <property type="match status" value="1"/>
</dbReference>
<dbReference type="Proteomes" id="UP000838763">
    <property type="component" value="Unassembled WGS sequence"/>
</dbReference>
<evidence type="ECO:0000256" key="1">
    <source>
        <dbReference type="ARBA" id="ARBA00001947"/>
    </source>
</evidence>
<evidence type="ECO:0000256" key="3">
    <source>
        <dbReference type="ARBA" id="ARBA00022438"/>
    </source>
</evidence>
<keyword evidence="3" id="KW-0031">Aminopeptidase</keyword>
<evidence type="ECO:0000256" key="10">
    <source>
        <dbReference type="SAM" id="MobiDB-lite"/>
    </source>
</evidence>
<dbReference type="GO" id="GO:0006508">
    <property type="term" value="P:proteolysis"/>
    <property type="evidence" value="ECO:0007669"/>
    <property type="project" value="UniProtKB-KW"/>
</dbReference>
<keyword evidence="8 9" id="KW-0862">Zinc</keyword>
<dbReference type="InterPro" id="IPR041756">
    <property type="entry name" value="M28_SGAP-like"/>
</dbReference>
<feature type="domain" description="Peptidase M28" evidence="12">
    <location>
        <begin position="238"/>
        <end position="447"/>
    </location>
</feature>
<evidence type="ECO:0000256" key="6">
    <source>
        <dbReference type="ARBA" id="ARBA00022729"/>
    </source>
</evidence>
<gene>
    <name evidence="13" type="ORF">PPNO1_LOCUS9173</name>
</gene>
<dbReference type="InterPro" id="IPR045175">
    <property type="entry name" value="M28_fam"/>
</dbReference>
<evidence type="ECO:0000256" key="5">
    <source>
        <dbReference type="ARBA" id="ARBA00022723"/>
    </source>
</evidence>
<feature type="domain" description="PA" evidence="11">
    <location>
        <begin position="130"/>
        <end position="209"/>
    </location>
</feature>
<dbReference type="AlphaFoldDB" id="A0A9P1HBR1"/>
<protein>
    <recommendedName>
        <fullName evidence="9">Peptide hydrolase</fullName>
        <ecNumber evidence="9">3.4.-.-</ecNumber>
    </recommendedName>
</protein>
<accession>A0A9P1HBR1</accession>
<comment type="cofactor">
    <cofactor evidence="1">
        <name>Zn(2+)</name>
        <dbReference type="ChEBI" id="CHEBI:29105"/>
    </cofactor>
</comment>
<evidence type="ECO:0000259" key="11">
    <source>
        <dbReference type="Pfam" id="PF02225"/>
    </source>
</evidence>
<name>A0A9P1HBR1_9PEZI</name>
<keyword evidence="6" id="KW-0732">Signal</keyword>
<dbReference type="EC" id="3.4.-.-" evidence="9"/>
<keyword evidence="4 9" id="KW-0645">Protease</keyword>
<dbReference type="PANTHER" id="PTHR12147:SF17">
    <property type="entry name" value="AMINOPEPTIDASE Y"/>
    <property type="match status" value="1"/>
</dbReference>
<keyword evidence="7 9" id="KW-0378">Hydrolase</keyword>
<evidence type="ECO:0000256" key="9">
    <source>
        <dbReference type="RuleBase" id="RU361240"/>
    </source>
</evidence>
<dbReference type="Pfam" id="PF02225">
    <property type="entry name" value="PA"/>
    <property type="match status" value="1"/>
</dbReference>
<dbReference type="GO" id="GO:0046872">
    <property type="term" value="F:metal ion binding"/>
    <property type="evidence" value="ECO:0007669"/>
    <property type="project" value="UniProtKB-KW"/>
</dbReference>
<dbReference type="EMBL" id="CALLCH030000020">
    <property type="protein sequence ID" value="CAI4219621.1"/>
    <property type="molecule type" value="Genomic_DNA"/>
</dbReference>
<dbReference type="GO" id="GO:0004177">
    <property type="term" value="F:aminopeptidase activity"/>
    <property type="evidence" value="ECO:0007669"/>
    <property type="project" value="UniProtKB-KW"/>
</dbReference>
<proteinExistence type="inferred from homology"/>
<dbReference type="SUPFAM" id="SSF53187">
    <property type="entry name" value="Zn-dependent exopeptidases"/>
    <property type="match status" value="1"/>
</dbReference>
<dbReference type="GO" id="GO:0008235">
    <property type="term" value="F:metalloexopeptidase activity"/>
    <property type="evidence" value="ECO:0007669"/>
    <property type="project" value="InterPro"/>
</dbReference>
<keyword evidence="5 9" id="KW-0479">Metal-binding</keyword>
<sequence length="576" mass="62645">MKSFLSIASTAGLVAGSYIAQIPLGDGQIADKASPAVVGSRKEIDSEALQATVDADKLFDMAKDLYKIAKRSEDEYNHPTRVIGSEGHAGTLEYIHKVLGRDGVRDYYDVSNQVFPAIISDVNNYRLVLGQLVPNSTTPFRDFPKEVAGRIVVIRRGECNYSQKSANAGRAGAVSAVIVNSEDAVLHGTLGDPHPDHVPTFGISLGDGKPVLDTLEKGEALDAIAYMDAELKTVHTTNVIAQTKGGDQDNCVMLGAHSDGVSEGPGINDDGSGTISLLQVATELTAFEVNNCVRFAWWSGEEEGLLGSDYYVEQLTPEENLEIRVFMDYDMMASPNFAYQIYNATNAENPVGSQELRDLYIDWYTQQGLNYTFIPFDGRSDYSAFILNGIPGGGIATGAEGVKTKEEEEIFGGVAGDWYDPCYHQLCDDLDNVNMTAWEVNTKLIAHSVATYAKSLDGLPERSLDVSKKAVPFTRKDLLVTSRPSASASVTYLPTESKSGHRSRLRGSGRRAQRLFCMSSNSAEDDREEPEDEDSIDDCLELDFGSEPWRLSRSDGVVATGISSLWVPDSEADMST</sequence>
<feature type="compositionally biased region" description="Basic residues" evidence="10">
    <location>
        <begin position="500"/>
        <end position="510"/>
    </location>
</feature>
<dbReference type="Gene3D" id="3.50.30.30">
    <property type="match status" value="1"/>
</dbReference>
<dbReference type="SUPFAM" id="SSF52025">
    <property type="entry name" value="PA domain"/>
    <property type="match status" value="1"/>
</dbReference>
<dbReference type="PANTHER" id="PTHR12147">
    <property type="entry name" value="METALLOPEPTIDASE M28 FAMILY MEMBER"/>
    <property type="match status" value="1"/>
</dbReference>
<evidence type="ECO:0000313" key="14">
    <source>
        <dbReference type="Proteomes" id="UP000838763"/>
    </source>
</evidence>
<dbReference type="Gene3D" id="3.40.630.10">
    <property type="entry name" value="Zn peptidases"/>
    <property type="match status" value="1"/>
</dbReference>
<dbReference type="InterPro" id="IPR003137">
    <property type="entry name" value="PA_domain"/>
</dbReference>
<evidence type="ECO:0000259" key="12">
    <source>
        <dbReference type="Pfam" id="PF04389"/>
    </source>
</evidence>
<reference evidence="13" key="1">
    <citation type="submission" date="2022-11" db="EMBL/GenBank/DDBJ databases">
        <authorList>
            <person name="Scott C."/>
            <person name="Bruce N."/>
        </authorList>
    </citation>
    <scope>NUCLEOTIDE SEQUENCE</scope>
</reference>
<dbReference type="InterPro" id="IPR007484">
    <property type="entry name" value="Peptidase_M28"/>
</dbReference>